<dbReference type="InterPro" id="IPR032359">
    <property type="entry name" value="KwaB-like"/>
</dbReference>
<dbReference type="RefSeq" id="WP_101261767.1">
    <property type="nucleotide sequence ID" value="NZ_MVDD01000008.1"/>
</dbReference>
<organism evidence="1 2">
    <name type="scientific">Labilibaculum filiforme</name>
    <dbReference type="NCBI Taxonomy" id="1940526"/>
    <lineage>
        <taxon>Bacteria</taxon>
        <taxon>Pseudomonadati</taxon>
        <taxon>Bacteroidota</taxon>
        <taxon>Bacteroidia</taxon>
        <taxon>Marinilabiliales</taxon>
        <taxon>Marinifilaceae</taxon>
        <taxon>Labilibaculum</taxon>
    </lineage>
</organism>
<protein>
    <recommendedName>
        <fullName evidence="3">DUF4868 domain-containing protein</fullName>
    </recommendedName>
</protein>
<dbReference type="Proteomes" id="UP000233535">
    <property type="component" value="Unassembled WGS sequence"/>
</dbReference>
<sequence>MEEVETLVESIQESFETVKDIDWTQATVSLYIVKRKLRNRKATYTTSLVNIDPKLGYKLRNIANNKINSSNEALEYDFNTSDLDNNVLGIEAEETDLQQILNDMNAEEPLPTIGNMDDLLNSWVYIARLDVADQEPLYTVRKISEGWKAKKIRQIGMNMIFSGNMLVDLEQQSIFKIDNQVDFFSFNGTIFIANKVNFESALNFRDGMEKNRDIIIEEFKTINLFVNAHEISKIIGDSLPRLRKLSQVKKSGYYLDQDFLTGLQMVAQEDDWDIAYTDDGKLIVTQENIDSVLLVLNNGRLTSKINDESFDVDVKHKYDPGK</sequence>
<evidence type="ECO:0000313" key="1">
    <source>
        <dbReference type="EMBL" id="PKQ62524.1"/>
    </source>
</evidence>
<dbReference type="AlphaFoldDB" id="A0A2N3HWU5"/>
<dbReference type="EMBL" id="MVDD01000008">
    <property type="protein sequence ID" value="PKQ62524.1"/>
    <property type="molecule type" value="Genomic_DNA"/>
</dbReference>
<reference evidence="1 2" key="1">
    <citation type="journal article" date="2017" name="Front. Microbiol.">
        <title>Labilibaculum manganireducens gen. nov., sp. nov. and Labilibaculum filiforme sp. nov., Novel Bacteroidetes Isolated from Subsurface Sediments of the Baltic Sea.</title>
        <authorList>
            <person name="Vandieken V."/>
            <person name="Marshall I.P."/>
            <person name="Niemann H."/>
            <person name="Engelen B."/>
            <person name="Cypionka H."/>
        </authorList>
    </citation>
    <scope>NUCLEOTIDE SEQUENCE [LARGE SCALE GENOMIC DNA]</scope>
    <source>
        <strain evidence="1 2">59.16B</strain>
    </source>
</reference>
<gene>
    <name evidence="1" type="ORF">BZG02_12435</name>
</gene>
<dbReference type="OrthoDB" id="9151554at2"/>
<dbReference type="Pfam" id="PF16162">
    <property type="entry name" value="KwaB"/>
    <property type="match status" value="1"/>
</dbReference>
<comment type="caution">
    <text evidence="1">The sequence shown here is derived from an EMBL/GenBank/DDBJ whole genome shotgun (WGS) entry which is preliminary data.</text>
</comment>
<accession>A0A2N3HWU5</accession>
<evidence type="ECO:0008006" key="3">
    <source>
        <dbReference type="Google" id="ProtNLM"/>
    </source>
</evidence>
<name>A0A2N3HWU5_9BACT</name>
<proteinExistence type="predicted"/>
<evidence type="ECO:0000313" key="2">
    <source>
        <dbReference type="Proteomes" id="UP000233535"/>
    </source>
</evidence>
<keyword evidence="2" id="KW-1185">Reference proteome</keyword>